<organism evidence="8">
    <name type="scientific">viral metagenome</name>
    <dbReference type="NCBI Taxonomy" id="1070528"/>
    <lineage>
        <taxon>unclassified sequences</taxon>
        <taxon>metagenomes</taxon>
        <taxon>organismal metagenomes</taxon>
    </lineage>
</organism>
<dbReference type="HAMAP" id="MF_00104">
    <property type="entry name" value="RNase_III"/>
    <property type="match status" value="1"/>
</dbReference>
<feature type="domain" description="DRBM" evidence="6">
    <location>
        <begin position="204"/>
        <end position="269"/>
    </location>
</feature>
<sequence>MNTTTNEYFPYNSKNVPLTAEDVGRILCIPGYKVKNVAIFQKAMIHSTYVRRSEYTTLTGEPAVLGKCPAGVLDLQDESYEQLEFRGDSILGAVVANYLCERYPSEAPGFLTNTRKLIVRNKTLGVLARDKLGLDKFFVVSKHVEEMLPAHGRQNIEKLGDVLEAFIAALWIDSGMNFQMVNDFVINMIETHLDIPLMLREDDNYKDRMQKFCQQKMAFTPIYKMIEDGAEGFTMAVCKPDGEILGTGNSTTKKQAEQNACRHALEKLV</sequence>
<dbReference type="InterPro" id="IPR014720">
    <property type="entry name" value="dsRBD_dom"/>
</dbReference>
<dbReference type="Gene3D" id="3.30.160.20">
    <property type="match status" value="1"/>
</dbReference>
<evidence type="ECO:0000256" key="4">
    <source>
        <dbReference type="ARBA" id="ARBA00022801"/>
    </source>
</evidence>
<keyword evidence="4" id="KW-0378">Hydrolase</keyword>
<dbReference type="EMBL" id="MN740650">
    <property type="protein sequence ID" value="QHS79612.1"/>
    <property type="molecule type" value="Genomic_DNA"/>
</dbReference>
<dbReference type="PANTHER" id="PTHR11207:SF0">
    <property type="entry name" value="RIBONUCLEASE 3"/>
    <property type="match status" value="1"/>
</dbReference>
<dbReference type="Pfam" id="PF00636">
    <property type="entry name" value="Ribonuclease_3"/>
    <property type="match status" value="1"/>
</dbReference>
<dbReference type="CDD" id="cd10845">
    <property type="entry name" value="DSRM_RNAse_III_family"/>
    <property type="match status" value="1"/>
</dbReference>
<accession>A0A6C0AIQ5</accession>
<evidence type="ECO:0000256" key="3">
    <source>
        <dbReference type="ARBA" id="ARBA00022759"/>
    </source>
</evidence>
<evidence type="ECO:0000313" key="8">
    <source>
        <dbReference type="EMBL" id="QHS79612.1"/>
    </source>
</evidence>
<dbReference type="GO" id="GO:0006364">
    <property type="term" value="P:rRNA processing"/>
    <property type="evidence" value="ECO:0007669"/>
    <property type="project" value="InterPro"/>
</dbReference>
<evidence type="ECO:0000259" key="7">
    <source>
        <dbReference type="PROSITE" id="PS50142"/>
    </source>
</evidence>
<keyword evidence="5" id="KW-0694">RNA-binding</keyword>
<evidence type="ECO:0000256" key="2">
    <source>
        <dbReference type="ARBA" id="ARBA00022722"/>
    </source>
</evidence>
<dbReference type="PROSITE" id="PS50142">
    <property type="entry name" value="RNASE_3_2"/>
    <property type="match status" value="1"/>
</dbReference>
<evidence type="ECO:0000259" key="6">
    <source>
        <dbReference type="PROSITE" id="PS50137"/>
    </source>
</evidence>
<keyword evidence="2" id="KW-0540">Nuclease</keyword>
<dbReference type="InterPro" id="IPR036389">
    <property type="entry name" value="RNase_III_sf"/>
</dbReference>
<dbReference type="GO" id="GO:0004525">
    <property type="term" value="F:ribonuclease III activity"/>
    <property type="evidence" value="ECO:0007669"/>
    <property type="project" value="InterPro"/>
</dbReference>
<dbReference type="SUPFAM" id="SSF69065">
    <property type="entry name" value="RNase III domain-like"/>
    <property type="match status" value="1"/>
</dbReference>
<evidence type="ECO:0000256" key="5">
    <source>
        <dbReference type="ARBA" id="ARBA00022884"/>
    </source>
</evidence>
<dbReference type="PANTHER" id="PTHR11207">
    <property type="entry name" value="RIBONUCLEASE III"/>
    <property type="match status" value="1"/>
</dbReference>
<dbReference type="AlphaFoldDB" id="A0A6C0AIQ5"/>
<dbReference type="SMART" id="SM00535">
    <property type="entry name" value="RIBOc"/>
    <property type="match status" value="1"/>
</dbReference>
<protein>
    <recommendedName>
        <fullName evidence="9">RNase III domain-containing protein</fullName>
    </recommendedName>
</protein>
<dbReference type="Pfam" id="PF00035">
    <property type="entry name" value="dsrm"/>
    <property type="match status" value="1"/>
</dbReference>
<dbReference type="GO" id="GO:0010468">
    <property type="term" value="P:regulation of gene expression"/>
    <property type="evidence" value="ECO:0007669"/>
    <property type="project" value="TreeGrafter"/>
</dbReference>
<feature type="domain" description="RNase III" evidence="7">
    <location>
        <begin position="23"/>
        <end position="175"/>
    </location>
</feature>
<dbReference type="Gene3D" id="1.10.1520.10">
    <property type="entry name" value="Ribonuclease III domain"/>
    <property type="match status" value="1"/>
</dbReference>
<dbReference type="PROSITE" id="PS50137">
    <property type="entry name" value="DS_RBD"/>
    <property type="match status" value="1"/>
</dbReference>
<dbReference type="CDD" id="cd00593">
    <property type="entry name" value="RIBOc"/>
    <property type="match status" value="1"/>
</dbReference>
<dbReference type="SMART" id="SM00358">
    <property type="entry name" value="DSRM"/>
    <property type="match status" value="1"/>
</dbReference>
<dbReference type="InterPro" id="IPR011907">
    <property type="entry name" value="RNase_III"/>
</dbReference>
<dbReference type="GO" id="GO:0003725">
    <property type="term" value="F:double-stranded RNA binding"/>
    <property type="evidence" value="ECO:0007669"/>
    <property type="project" value="TreeGrafter"/>
</dbReference>
<evidence type="ECO:0008006" key="9">
    <source>
        <dbReference type="Google" id="ProtNLM"/>
    </source>
</evidence>
<evidence type="ECO:0000256" key="1">
    <source>
        <dbReference type="ARBA" id="ARBA00010183"/>
    </source>
</evidence>
<proteinExistence type="inferred from homology"/>
<keyword evidence="3" id="KW-0255">Endonuclease</keyword>
<dbReference type="InterPro" id="IPR000999">
    <property type="entry name" value="RNase_III_dom"/>
</dbReference>
<name>A0A6C0AIQ5_9ZZZZ</name>
<comment type="similarity">
    <text evidence="1">Belongs to the ribonuclease III family.</text>
</comment>
<dbReference type="SUPFAM" id="SSF54768">
    <property type="entry name" value="dsRNA-binding domain-like"/>
    <property type="match status" value="1"/>
</dbReference>
<reference evidence="8" key="1">
    <citation type="journal article" date="2020" name="Nature">
        <title>Giant virus diversity and host interactions through global metagenomics.</title>
        <authorList>
            <person name="Schulz F."/>
            <person name="Roux S."/>
            <person name="Paez-Espino D."/>
            <person name="Jungbluth S."/>
            <person name="Walsh D.A."/>
            <person name="Denef V.J."/>
            <person name="McMahon K.D."/>
            <person name="Konstantinidis K.T."/>
            <person name="Eloe-Fadrosh E.A."/>
            <person name="Kyrpides N.C."/>
            <person name="Woyke T."/>
        </authorList>
    </citation>
    <scope>NUCLEOTIDE SEQUENCE</scope>
    <source>
        <strain evidence="8">GVMAG-S-1035303-20</strain>
    </source>
</reference>